<dbReference type="OMA" id="CERSDQM"/>
<dbReference type="RefSeq" id="XP_030846850.1">
    <property type="nucleotide sequence ID" value="XM_030990990.1"/>
</dbReference>
<dbReference type="PANTHER" id="PTHR11219:SF69">
    <property type="entry name" value="TENEURIN-A"/>
    <property type="match status" value="1"/>
</dbReference>
<protein>
    <submittedName>
        <fullName evidence="9">Uncharacterized protein</fullName>
    </submittedName>
</protein>
<dbReference type="KEGG" id="spu:105439752"/>
<dbReference type="GO" id="GO:0005509">
    <property type="term" value="F:calcium ion binding"/>
    <property type="evidence" value="ECO:0007669"/>
    <property type="project" value="InterPro"/>
</dbReference>
<dbReference type="PROSITE" id="PS50026">
    <property type="entry name" value="EGF_3"/>
    <property type="match status" value="3"/>
</dbReference>
<dbReference type="Gene3D" id="2.60.120.290">
    <property type="entry name" value="Spermadhesin, CUB domain"/>
    <property type="match status" value="1"/>
</dbReference>
<evidence type="ECO:0000256" key="5">
    <source>
        <dbReference type="ARBA" id="ARBA00023180"/>
    </source>
</evidence>
<dbReference type="CDD" id="cd00041">
    <property type="entry name" value="CUB"/>
    <property type="match status" value="1"/>
</dbReference>
<feature type="domain" description="EGF-like" evidence="8">
    <location>
        <begin position="123"/>
        <end position="161"/>
    </location>
</feature>
<sequence>MVTSCNVDYYLEECAAVVITSPNYPASYDDNKTCSWLVISNELNRLHIQVTDFMTEDSYDNLHIGDGALIGNPVSLFADGTLSGSAQPVNFTSAQTTVWMRFVTDLDKSARGFRAVVTDLCDIDFQCASNSCLNNGECVNTNDNLQYFCRCAPAFTGDNCEIAVPTPCDSDPCLNGGSCFFDLATDSFVCDCPAGWEGTNCEEEFIIMCPPAHCLHGGLCNFDANDQPLCSCSEGYIGDRCEIGIIWMLL</sequence>
<proteinExistence type="predicted"/>
<dbReference type="SUPFAM" id="SSF57196">
    <property type="entry name" value="EGF/Laminin"/>
    <property type="match status" value="3"/>
</dbReference>
<feature type="domain" description="EGF-like" evidence="8">
    <location>
        <begin position="164"/>
        <end position="202"/>
    </location>
</feature>
<dbReference type="AlphaFoldDB" id="A0A7M7P6S1"/>
<organism evidence="9 10">
    <name type="scientific">Strongylocentrotus purpuratus</name>
    <name type="common">Purple sea urchin</name>
    <dbReference type="NCBI Taxonomy" id="7668"/>
    <lineage>
        <taxon>Eukaryota</taxon>
        <taxon>Metazoa</taxon>
        <taxon>Echinodermata</taxon>
        <taxon>Eleutherozoa</taxon>
        <taxon>Echinozoa</taxon>
        <taxon>Echinoidea</taxon>
        <taxon>Euechinoidea</taxon>
        <taxon>Echinacea</taxon>
        <taxon>Camarodonta</taxon>
        <taxon>Echinidea</taxon>
        <taxon>Strongylocentrotidae</taxon>
        <taxon>Strongylocentrotus</taxon>
    </lineage>
</organism>
<evidence type="ECO:0000313" key="10">
    <source>
        <dbReference type="Proteomes" id="UP000007110"/>
    </source>
</evidence>
<feature type="disulfide bond" evidence="6">
    <location>
        <begin position="151"/>
        <end position="160"/>
    </location>
</feature>
<dbReference type="InParanoid" id="A0A7M7P6S1"/>
<dbReference type="CDD" id="cd00054">
    <property type="entry name" value="EGF_CA"/>
    <property type="match status" value="2"/>
</dbReference>
<keyword evidence="3" id="KW-0677">Repeat</keyword>
<dbReference type="FunFam" id="2.10.25.10:FF:000602">
    <property type="entry name" value="Notch receptor protein"/>
    <property type="match status" value="1"/>
</dbReference>
<dbReference type="EnsemblMetazoa" id="XM_030990990">
    <property type="protein sequence ID" value="XP_030846850"/>
    <property type="gene ID" value="LOC105439752"/>
</dbReference>
<keyword evidence="10" id="KW-1185">Reference proteome</keyword>
<dbReference type="InterPro" id="IPR001881">
    <property type="entry name" value="EGF-like_Ca-bd_dom"/>
</dbReference>
<feature type="disulfide bond" evidence="6">
    <location>
        <begin position="173"/>
        <end position="190"/>
    </location>
</feature>
<keyword evidence="1 6" id="KW-0245">EGF-like domain</keyword>
<dbReference type="InterPro" id="IPR000859">
    <property type="entry name" value="CUB_dom"/>
</dbReference>
<keyword evidence="5" id="KW-0325">Glycoprotein</keyword>
<dbReference type="SMART" id="SM00042">
    <property type="entry name" value="CUB"/>
    <property type="match status" value="1"/>
</dbReference>
<evidence type="ECO:0000256" key="4">
    <source>
        <dbReference type="ARBA" id="ARBA00023157"/>
    </source>
</evidence>
<dbReference type="FunFam" id="2.10.25.10:FF:000012">
    <property type="entry name" value="Delta-like protein"/>
    <property type="match status" value="1"/>
</dbReference>
<dbReference type="Pfam" id="PF00431">
    <property type="entry name" value="CUB"/>
    <property type="match status" value="1"/>
</dbReference>
<dbReference type="SUPFAM" id="SSF49854">
    <property type="entry name" value="Spermadhesin, CUB domain"/>
    <property type="match status" value="1"/>
</dbReference>
<keyword evidence="4 6" id="KW-1015">Disulfide bond</keyword>
<feature type="disulfide bond" evidence="6">
    <location>
        <begin position="192"/>
        <end position="201"/>
    </location>
</feature>
<reference evidence="9" key="2">
    <citation type="submission" date="2021-01" db="UniProtKB">
        <authorList>
            <consortium name="EnsemblMetazoa"/>
        </authorList>
    </citation>
    <scope>IDENTIFICATION</scope>
</reference>
<dbReference type="InterPro" id="IPR035914">
    <property type="entry name" value="Sperma_CUB_dom_sf"/>
</dbReference>
<dbReference type="GeneID" id="105439752"/>
<feature type="domain" description="EGF-like" evidence="8">
    <location>
        <begin position="205"/>
        <end position="242"/>
    </location>
</feature>
<evidence type="ECO:0000256" key="1">
    <source>
        <dbReference type="ARBA" id="ARBA00022536"/>
    </source>
</evidence>
<evidence type="ECO:0000256" key="2">
    <source>
        <dbReference type="ARBA" id="ARBA00022729"/>
    </source>
</evidence>
<dbReference type="SMART" id="SM00181">
    <property type="entry name" value="EGF"/>
    <property type="match status" value="3"/>
</dbReference>
<evidence type="ECO:0000256" key="6">
    <source>
        <dbReference type="PROSITE-ProRule" id="PRU00076"/>
    </source>
</evidence>
<keyword evidence="2" id="KW-0732">Signal</keyword>
<dbReference type="InterPro" id="IPR051216">
    <property type="entry name" value="Teneurin"/>
</dbReference>
<feature type="disulfide bond" evidence="6">
    <location>
        <begin position="132"/>
        <end position="149"/>
    </location>
</feature>
<dbReference type="PROSITE" id="PS01186">
    <property type="entry name" value="EGF_2"/>
    <property type="match status" value="2"/>
</dbReference>
<dbReference type="InterPro" id="IPR000742">
    <property type="entry name" value="EGF"/>
</dbReference>
<dbReference type="Proteomes" id="UP000007110">
    <property type="component" value="Unassembled WGS sequence"/>
</dbReference>
<reference evidence="10" key="1">
    <citation type="submission" date="2015-02" db="EMBL/GenBank/DDBJ databases">
        <title>Genome sequencing for Strongylocentrotus purpuratus.</title>
        <authorList>
            <person name="Murali S."/>
            <person name="Liu Y."/>
            <person name="Vee V."/>
            <person name="English A."/>
            <person name="Wang M."/>
            <person name="Skinner E."/>
            <person name="Han Y."/>
            <person name="Muzny D.M."/>
            <person name="Worley K.C."/>
            <person name="Gibbs R.A."/>
        </authorList>
    </citation>
    <scope>NUCLEOTIDE SEQUENCE</scope>
</reference>
<evidence type="ECO:0000259" key="7">
    <source>
        <dbReference type="PROSITE" id="PS01180"/>
    </source>
</evidence>
<comment type="caution">
    <text evidence="6">Lacks conserved residue(s) required for the propagation of feature annotation.</text>
</comment>
<accession>A0A7M7P6S1</accession>
<feature type="domain" description="CUB" evidence="7">
    <location>
        <begin position="5"/>
        <end position="120"/>
    </location>
</feature>
<dbReference type="PROSITE" id="PS01180">
    <property type="entry name" value="CUB"/>
    <property type="match status" value="1"/>
</dbReference>
<dbReference type="Gene3D" id="2.10.25.10">
    <property type="entry name" value="Laminin"/>
    <property type="match status" value="3"/>
</dbReference>
<dbReference type="PROSITE" id="PS00022">
    <property type="entry name" value="EGF_1"/>
    <property type="match status" value="3"/>
</dbReference>
<dbReference type="PANTHER" id="PTHR11219">
    <property type="entry name" value="TENEURIN AND N-ACETYLGLUCOSAMINE-1-PHOSPHODIESTER ALPHA-N-ACETYLGLUCOSAMINIDASE"/>
    <property type="match status" value="1"/>
</dbReference>
<evidence type="ECO:0000256" key="3">
    <source>
        <dbReference type="ARBA" id="ARBA00022737"/>
    </source>
</evidence>
<evidence type="ECO:0000313" key="9">
    <source>
        <dbReference type="EnsemblMetazoa" id="XP_030846850"/>
    </source>
</evidence>
<dbReference type="Pfam" id="PF00008">
    <property type="entry name" value="EGF"/>
    <property type="match status" value="3"/>
</dbReference>
<evidence type="ECO:0000259" key="8">
    <source>
        <dbReference type="PROSITE" id="PS50026"/>
    </source>
</evidence>
<dbReference type="OrthoDB" id="382013at2759"/>
<feature type="disulfide bond" evidence="6">
    <location>
        <begin position="232"/>
        <end position="241"/>
    </location>
</feature>
<dbReference type="SMART" id="SM00179">
    <property type="entry name" value="EGF_CA"/>
    <property type="match status" value="2"/>
</dbReference>
<name>A0A7M7P6S1_STRPU</name>